<evidence type="ECO:0000313" key="5">
    <source>
        <dbReference type="Proteomes" id="UP000587760"/>
    </source>
</evidence>
<feature type="active site" description="Charge relay system" evidence="1">
    <location>
        <position position="273"/>
    </location>
</feature>
<comment type="caution">
    <text evidence="4">The sequence shown here is derived from an EMBL/GenBank/DDBJ whole genome shotgun (WGS) entry which is preliminary data.</text>
</comment>
<dbReference type="Pfam" id="PF05448">
    <property type="entry name" value="AXE1"/>
    <property type="match status" value="1"/>
</dbReference>
<dbReference type="RefSeq" id="WP_184744367.1">
    <property type="nucleotide sequence ID" value="NZ_JACHGJ010000001.1"/>
</dbReference>
<dbReference type="PANTHER" id="PTHR40111:SF1">
    <property type="entry name" value="CEPHALOSPORIN-C DEACETYLASE"/>
    <property type="match status" value="1"/>
</dbReference>
<organism evidence="4 5">
    <name type="scientific">Spirochaeta isovalerica</name>
    <dbReference type="NCBI Taxonomy" id="150"/>
    <lineage>
        <taxon>Bacteria</taxon>
        <taxon>Pseudomonadati</taxon>
        <taxon>Spirochaetota</taxon>
        <taxon>Spirochaetia</taxon>
        <taxon>Spirochaetales</taxon>
        <taxon>Spirochaetaceae</taxon>
        <taxon>Spirochaeta</taxon>
    </lineage>
</organism>
<evidence type="ECO:0000313" key="4">
    <source>
        <dbReference type="EMBL" id="MBB6479307.1"/>
    </source>
</evidence>
<dbReference type="InterPro" id="IPR039069">
    <property type="entry name" value="CE7"/>
</dbReference>
<evidence type="ECO:0000256" key="1">
    <source>
        <dbReference type="PIRSR" id="PIRSR639069-1"/>
    </source>
</evidence>
<protein>
    <submittedName>
        <fullName evidence="4">Cephalosporin-C deacetylase</fullName>
        <ecNumber evidence="4">3.1.1.41</ecNumber>
    </submittedName>
</protein>
<dbReference type="AlphaFoldDB" id="A0A841R7Z0"/>
<dbReference type="InterPro" id="IPR029058">
    <property type="entry name" value="AB_hydrolase_fold"/>
</dbReference>
<dbReference type="EC" id="3.1.1.41" evidence="4"/>
<dbReference type="InterPro" id="IPR008391">
    <property type="entry name" value="AXE1_dom"/>
</dbReference>
<dbReference type="SUPFAM" id="SSF53474">
    <property type="entry name" value="alpha/beta-Hydrolases"/>
    <property type="match status" value="1"/>
</dbReference>
<dbReference type="GO" id="GO:0047739">
    <property type="term" value="F:cephalosporin-C deacetylase activity"/>
    <property type="evidence" value="ECO:0007669"/>
    <property type="project" value="UniProtKB-EC"/>
</dbReference>
<dbReference type="Gene3D" id="3.40.50.1820">
    <property type="entry name" value="alpha/beta hydrolase"/>
    <property type="match status" value="1"/>
</dbReference>
<feature type="active site" description="Nucleophile" evidence="1">
    <location>
        <position position="183"/>
    </location>
</feature>
<name>A0A841R7Z0_9SPIO</name>
<evidence type="ECO:0000256" key="2">
    <source>
        <dbReference type="PIRSR" id="PIRSR639069-2"/>
    </source>
</evidence>
<keyword evidence="5" id="KW-1185">Reference proteome</keyword>
<keyword evidence="4" id="KW-0378">Hydrolase</keyword>
<dbReference type="PANTHER" id="PTHR40111">
    <property type="entry name" value="CEPHALOSPORIN-C DEACETYLASE"/>
    <property type="match status" value="1"/>
</dbReference>
<sequence>MAQLDFPFEELKQYRGVNPCPDNLDEYWDKALEELDLFPWNVNLQKSAFQAPFAECFDLYFTGVDGVRVYAKYVKPLNQSDPHPAVIEFHGYHMNSGDWSGKLKYAAAGFSVASMDCRGQGGKSRDKIEVSGPTLEGHIIRGLEDGPDKLMYRTHFLDTVQLARIIMSFEEVDEKRIGVTGASQGGGLTLACAALEPRIKCAAPVYPFLSDYKRVWDMDLDLDAYGELRAYFRAYDPHHEREDDIFHTLGYIDVKNLAGRIKGKVLMGITIMDNICPPSTQFAAYNRIEAEKSCLIYHDYGHENLPGMEDRIFTFMLETLAG</sequence>
<gene>
    <name evidence="4" type="ORF">HNR50_000940</name>
</gene>
<reference evidence="4 5" key="1">
    <citation type="submission" date="2020-08" db="EMBL/GenBank/DDBJ databases">
        <title>Genomic Encyclopedia of Type Strains, Phase IV (KMG-IV): sequencing the most valuable type-strain genomes for metagenomic binning, comparative biology and taxonomic classification.</title>
        <authorList>
            <person name="Goeker M."/>
        </authorList>
    </citation>
    <scope>NUCLEOTIDE SEQUENCE [LARGE SCALE GENOMIC DNA]</scope>
    <source>
        <strain evidence="4 5">DSM 2461</strain>
    </source>
</reference>
<feature type="binding site" evidence="2">
    <location>
        <position position="92"/>
    </location>
    <ligand>
        <name>substrate</name>
    </ligand>
</feature>
<accession>A0A841R7Z0</accession>
<dbReference type="EMBL" id="JACHGJ010000001">
    <property type="protein sequence ID" value="MBB6479307.1"/>
    <property type="molecule type" value="Genomic_DNA"/>
</dbReference>
<dbReference type="GO" id="GO:0005976">
    <property type="term" value="P:polysaccharide metabolic process"/>
    <property type="evidence" value="ECO:0007669"/>
    <property type="project" value="TreeGrafter"/>
</dbReference>
<dbReference type="Proteomes" id="UP000587760">
    <property type="component" value="Unassembled WGS sequence"/>
</dbReference>
<feature type="domain" description="Acetyl xylan esterase" evidence="3">
    <location>
        <begin position="1"/>
        <end position="316"/>
    </location>
</feature>
<evidence type="ECO:0000259" key="3">
    <source>
        <dbReference type="Pfam" id="PF05448"/>
    </source>
</evidence>
<feature type="active site" description="Charge relay system" evidence="1">
    <location>
        <position position="302"/>
    </location>
</feature>
<proteinExistence type="predicted"/>